<feature type="domain" description="Glycosyl transferase family 1" evidence="2">
    <location>
        <begin position="175"/>
        <end position="313"/>
    </location>
</feature>
<dbReference type="InterPro" id="IPR001296">
    <property type="entry name" value="Glyco_trans_1"/>
</dbReference>
<dbReference type="EMBL" id="JARFPL010000001">
    <property type="protein sequence ID" value="MDF0592030.1"/>
    <property type="molecule type" value="Genomic_DNA"/>
</dbReference>
<evidence type="ECO:0000259" key="3">
    <source>
        <dbReference type="Pfam" id="PF13439"/>
    </source>
</evidence>
<evidence type="ECO:0000313" key="5">
    <source>
        <dbReference type="Proteomes" id="UP001215956"/>
    </source>
</evidence>
<feature type="domain" description="Glycosyltransferase subfamily 4-like N-terminal" evidence="3">
    <location>
        <begin position="65"/>
        <end position="162"/>
    </location>
</feature>
<dbReference type="SUPFAM" id="SSF53756">
    <property type="entry name" value="UDP-Glycosyltransferase/glycogen phosphorylase"/>
    <property type="match status" value="1"/>
</dbReference>
<dbReference type="PANTHER" id="PTHR46401:SF2">
    <property type="entry name" value="GLYCOSYLTRANSFERASE WBBK-RELATED"/>
    <property type="match status" value="1"/>
</dbReference>
<sequence>MSDSIMKIVHWNISKASHPIYGLRKYEDELYRGIAAIIGNESDLARVRRPEGEIRGNTVFSWPFYRNADADLVHATAQTLAPAIYFKRINKFVVTVHDLAPMIYPSEMNNLSVRVQYLLTPRALKKADRIIADSRFTRDELLRLTDLKVDRIEVVHLGVDHDLYRPMERSICKERFGLNPEDKHVLVVSSNLEHKRMDLAKKLFGYIRSERGDVKMIKAGYGEGLEGEGIISVGWVPEEDMPLLFNASDAYLHTSEYEGFGLPVLEAMSCGVPVIASNKASIPEVVGDCGLLLDFDTLNYREIVGEISSLIDGGLDSAALERSRGFSWERTARDTFEIYKTLLEV</sequence>
<protein>
    <submittedName>
        <fullName evidence="4">Glycosyltransferase family 1 protein</fullName>
    </submittedName>
</protein>
<organism evidence="4 5">
    <name type="scientific">Candidatus Methanocrinis alkalitolerans</name>
    <dbReference type="NCBI Taxonomy" id="3033395"/>
    <lineage>
        <taxon>Archaea</taxon>
        <taxon>Methanobacteriati</taxon>
        <taxon>Methanobacteriota</taxon>
        <taxon>Stenosarchaea group</taxon>
        <taxon>Methanomicrobia</taxon>
        <taxon>Methanotrichales</taxon>
        <taxon>Methanotrichaceae</taxon>
        <taxon>Methanocrinis</taxon>
    </lineage>
</organism>
<dbReference type="CDD" id="cd03809">
    <property type="entry name" value="GT4_MtfB-like"/>
    <property type="match status" value="1"/>
</dbReference>
<reference evidence="4 5" key="1">
    <citation type="submission" date="2023-03" db="EMBL/GenBank/DDBJ databases">
        <title>Whole genome sequencing of Methanotrichaceae archaeon M04Ac.</title>
        <authorList>
            <person name="Khomyakova M.A."/>
            <person name="Merkel A.Y."/>
            <person name="Slobodkin A.I."/>
        </authorList>
    </citation>
    <scope>NUCLEOTIDE SEQUENCE [LARGE SCALE GENOMIC DNA]</scope>
    <source>
        <strain evidence="4 5">M04Ac</strain>
    </source>
</reference>
<dbReference type="Pfam" id="PF00534">
    <property type="entry name" value="Glycos_transf_1"/>
    <property type="match status" value="1"/>
</dbReference>
<dbReference type="RefSeq" id="WP_316967739.1">
    <property type="nucleotide sequence ID" value="NZ_JARFPL010000001.1"/>
</dbReference>
<dbReference type="Gene3D" id="3.40.50.2000">
    <property type="entry name" value="Glycogen Phosphorylase B"/>
    <property type="match status" value="2"/>
</dbReference>
<accession>A0ABT5XBH9</accession>
<evidence type="ECO:0000259" key="2">
    <source>
        <dbReference type="Pfam" id="PF00534"/>
    </source>
</evidence>
<dbReference type="Proteomes" id="UP001215956">
    <property type="component" value="Unassembled WGS sequence"/>
</dbReference>
<comment type="caution">
    <text evidence="4">The sequence shown here is derived from an EMBL/GenBank/DDBJ whole genome shotgun (WGS) entry which is preliminary data.</text>
</comment>
<evidence type="ECO:0000313" key="4">
    <source>
        <dbReference type="EMBL" id="MDF0592030.1"/>
    </source>
</evidence>
<gene>
    <name evidence="4" type="ORF">P0O24_00310</name>
</gene>
<keyword evidence="1" id="KW-0808">Transferase</keyword>
<evidence type="ECO:0000256" key="1">
    <source>
        <dbReference type="ARBA" id="ARBA00022679"/>
    </source>
</evidence>
<keyword evidence="5" id="KW-1185">Reference proteome</keyword>
<name>A0ABT5XBH9_9EURY</name>
<dbReference type="PANTHER" id="PTHR46401">
    <property type="entry name" value="GLYCOSYLTRANSFERASE WBBK-RELATED"/>
    <property type="match status" value="1"/>
</dbReference>
<dbReference type="Pfam" id="PF13439">
    <property type="entry name" value="Glyco_transf_4"/>
    <property type="match status" value="1"/>
</dbReference>
<proteinExistence type="predicted"/>
<dbReference type="InterPro" id="IPR028098">
    <property type="entry name" value="Glyco_trans_4-like_N"/>
</dbReference>